<feature type="region of interest" description="Disordered" evidence="1">
    <location>
        <begin position="413"/>
        <end position="527"/>
    </location>
</feature>
<comment type="caution">
    <text evidence="3">The sequence shown here is derived from an EMBL/GenBank/DDBJ whole genome shotgun (WGS) entry which is preliminary data.</text>
</comment>
<feature type="compositionally biased region" description="Polar residues" evidence="1">
    <location>
        <begin position="314"/>
        <end position="332"/>
    </location>
</feature>
<dbReference type="InterPro" id="IPR000717">
    <property type="entry name" value="PCI_dom"/>
</dbReference>
<dbReference type="PANTHER" id="PTHR12436">
    <property type="entry name" value="80 KDA MCM3-ASSOCIATED PROTEIN"/>
    <property type="match status" value="1"/>
</dbReference>
<dbReference type="Pfam" id="PF03399">
    <property type="entry name" value="SAC3_GANP"/>
    <property type="match status" value="1"/>
</dbReference>
<dbReference type="Gene3D" id="1.25.40.990">
    <property type="match status" value="1"/>
</dbReference>
<feature type="region of interest" description="Disordered" evidence="1">
    <location>
        <begin position="1"/>
        <end position="26"/>
    </location>
</feature>
<feature type="region of interest" description="Disordered" evidence="1">
    <location>
        <begin position="68"/>
        <end position="177"/>
    </location>
</feature>
<feature type="compositionally biased region" description="Polar residues" evidence="1">
    <location>
        <begin position="163"/>
        <end position="177"/>
    </location>
</feature>
<feature type="compositionally biased region" description="Low complexity" evidence="1">
    <location>
        <begin position="250"/>
        <end position="270"/>
    </location>
</feature>
<dbReference type="GO" id="GO:0005634">
    <property type="term" value="C:nucleus"/>
    <property type="evidence" value="ECO:0007669"/>
    <property type="project" value="TreeGrafter"/>
</dbReference>
<protein>
    <recommendedName>
        <fullName evidence="2">PCI domain-containing protein</fullName>
    </recommendedName>
</protein>
<accession>A0AAE0GB66</accession>
<keyword evidence="4" id="KW-1185">Reference proteome</keyword>
<dbReference type="InterPro" id="IPR045107">
    <property type="entry name" value="SAC3/GANP/THP3"/>
</dbReference>
<name>A0AAE0GB66_9CHLO</name>
<feature type="region of interest" description="Disordered" evidence="1">
    <location>
        <begin position="314"/>
        <end position="367"/>
    </location>
</feature>
<dbReference type="InterPro" id="IPR005062">
    <property type="entry name" value="SAC3/GANP/THP3_conserved"/>
</dbReference>
<feature type="compositionally biased region" description="Polar residues" evidence="1">
    <location>
        <begin position="140"/>
        <end position="157"/>
    </location>
</feature>
<feature type="compositionally biased region" description="Basic residues" evidence="1">
    <location>
        <begin position="481"/>
        <end position="493"/>
    </location>
</feature>
<feature type="compositionally biased region" description="Basic and acidic residues" evidence="1">
    <location>
        <begin position="455"/>
        <end position="468"/>
    </location>
</feature>
<evidence type="ECO:0000259" key="2">
    <source>
        <dbReference type="PROSITE" id="PS50250"/>
    </source>
</evidence>
<reference evidence="3 4" key="1">
    <citation type="journal article" date="2015" name="Genome Biol. Evol.">
        <title>Comparative Genomics of a Bacterivorous Green Alga Reveals Evolutionary Causalities and Consequences of Phago-Mixotrophic Mode of Nutrition.</title>
        <authorList>
            <person name="Burns J.A."/>
            <person name="Paasch A."/>
            <person name="Narechania A."/>
            <person name="Kim E."/>
        </authorList>
    </citation>
    <scope>NUCLEOTIDE SEQUENCE [LARGE SCALE GENOMIC DNA]</scope>
    <source>
        <strain evidence="3 4">PLY_AMNH</strain>
    </source>
</reference>
<dbReference type="PROSITE" id="PS50250">
    <property type="entry name" value="PCI"/>
    <property type="match status" value="1"/>
</dbReference>
<gene>
    <name evidence="3" type="ORF">CYMTET_17108</name>
</gene>
<evidence type="ECO:0000313" key="4">
    <source>
        <dbReference type="Proteomes" id="UP001190700"/>
    </source>
</evidence>
<feature type="region of interest" description="Disordered" evidence="1">
    <location>
        <begin position="247"/>
        <end position="295"/>
    </location>
</feature>
<sequence length="852" mass="92265">MMEEQLQLPTPAGQPPPPTTAYPGYDYSAYNYGGYAGSGYYNYAGYQAPNTGYNHNNQSYNAYNAYAQQAQQQHQAAPTQPFVQTSAGQPPAPTGQPPPPAGQPPPPPSEEHPAGVECAPGVAPKTSEQPVTTPGAEQAAATSTPSYNTAGSYNYAQYGNYGNPASSGTAASNNNPQTPYGTGYPGYGAYNTTYQQYPYSTYSAYDTTQQQQHHQAWQAYYADMASRSTAQDSGMYAAGSAPATTSYNFPSSASSAAPISSIPAQSAPSQGYSAVPPPPSLNPSHKAGGLTGRGMLKPGGTLALGANFKFAASKSQRAQNENSAGNVSNTPGLPTPAYVKAAPKSAGASADKKQGGQEQGGSKAWPPSLRAFVERAFQSCKGDVDRAALQINLKHIITEASTKAELWTRDWDTMPMPLSRRPDEDGEQPERKARSRSSSSRSRSPSSSPSSSERGWGRDSKPRFDRQLSTDSWKSNDSWKAKQKGKKNKKKNKLVLDDQESSPVLGEYERQKRQRRAGRFGDDSLKSPVLKTPVVRKPVRGMLTAQNAGLVSLGDKTVDEFNPDAAIKGTCEDLEKSYFRLTSAPDPSTVRPQPVLEAALERLYSLERNYWYDSDQLKGIRQDLTVQHIYNEFTVKVYEYHARLALEAKEVGEFNGIQTRLIELYAEGLKGHEMEFLAYLIINSTVTGKTALEMLPVLKRITKDAIGDPAVKHAMAVRKAVLVNDWVAYFRLYQSAPNNNARFLELYMDKLRFKAITVCVRVLRTVVPVRDLIKTLGFDVVPEVTAEEEVIPPHDACTAWLAAHGAVLQGTGADTVVDCKSSVNTLFVPTNTAVAHGDANLTAADFLSSSFG</sequence>
<evidence type="ECO:0000256" key="1">
    <source>
        <dbReference type="SAM" id="MobiDB-lite"/>
    </source>
</evidence>
<feature type="compositionally biased region" description="Low complexity" evidence="1">
    <location>
        <begin position="1"/>
        <end position="11"/>
    </location>
</feature>
<feature type="compositionally biased region" description="Polar residues" evidence="1">
    <location>
        <begin position="469"/>
        <end position="478"/>
    </location>
</feature>
<proteinExistence type="predicted"/>
<evidence type="ECO:0000313" key="3">
    <source>
        <dbReference type="EMBL" id="KAK3274725.1"/>
    </source>
</evidence>
<organism evidence="3 4">
    <name type="scientific">Cymbomonas tetramitiformis</name>
    <dbReference type="NCBI Taxonomy" id="36881"/>
    <lineage>
        <taxon>Eukaryota</taxon>
        <taxon>Viridiplantae</taxon>
        <taxon>Chlorophyta</taxon>
        <taxon>Pyramimonadophyceae</taxon>
        <taxon>Pyramimonadales</taxon>
        <taxon>Pyramimonadaceae</taxon>
        <taxon>Cymbomonas</taxon>
    </lineage>
</organism>
<dbReference type="EMBL" id="LGRX02007557">
    <property type="protein sequence ID" value="KAK3274725.1"/>
    <property type="molecule type" value="Genomic_DNA"/>
</dbReference>
<feature type="compositionally biased region" description="Low complexity" evidence="1">
    <location>
        <begin position="436"/>
        <end position="452"/>
    </location>
</feature>
<dbReference type="Proteomes" id="UP001190700">
    <property type="component" value="Unassembled WGS sequence"/>
</dbReference>
<feature type="compositionally biased region" description="Low complexity" evidence="1">
    <location>
        <begin position="68"/>
        <end position="77"/>
    </location>
</feature>
<dbReference type="AlphaFoldDB" id="A0AAE0GB66"/>
<dbReference type="PANTHER" id="PTHR12436:SF4">
    <property type="entry name" value="LEUKOCYTE RECEPTOR CLUSTER MEMBER 8"/>
    <property type="match status" value="1"/>
</dbReference>
<feature type="compositionally biased region" description="Pro residues" evidence="1">
    <location>
        <begin position="90"/>
        <end position="108"/>
    </location>
</feature>
<feature type="compositionally biased region" description="Basic and acidic residues" evidence="1">
    <location>
        <begin position="420"/>
        <end position="432"/>
    </location>
</feature>
<feature type="domain" description="PCI" evidence="2">
    <location>
        <begin position="650"/>
        <end position="821"/>
    </location>
</feature>